<dbReference type="STRING" id="157838.AN964_03430"/>
<proteinExistence type="predicted"/>
<feature type="transmembrane region" description="Helical" evidence="1">
    <location>
        <begin position="12"/>
        <end position="29"/>
    </location>
</feature>
<reference evidence="2 3" key="1">
    <citation type="submission" date="2015-09" db="EMBL/GenBank/DDBJ databases">
        <title>Genome sequencing project for genomic taxonomy and phylogenomics of Bacillus-like bacteria.</title>
        <authorList>
            <person name="Liu B."/>
            <person name="Wang J."/>
            <person name="Zhu Y."/>
            <person name="Liu G."/>
            <person name="Chen Q."/>
            <person name="Chen Z."/>
            <person name="Lan J."/>
            <person name="Che J."/>
            <person name="Ge C."/>
            <person name="Shi H."/>
            <person name="Pan Z."/>
            <person name="Liu X."/>
        </authorList>
    </citation>
    <scope>NUCLEOTIDE SEQUENCE [LARGE SCALE GENOMIC DNA]</scope>
    <source>
        <strain evidence="2 3">LMG 18435</strain>
    </source>
</reference>
<keyword evidence="3" id="KW-1185">Reference proteome</keyword>
<dbReference type="PATRIC" id="fig|157838.3.peg.762"/>
<comment type="caution">
    <text evidence="2">The sequence shown here is derived from an EMBL/GenBank/DDBJ whole genome shotgun (WGS) entry which is preliminary data.</text>
</comment>
<dbReference type="AlphaFoldDB" id="A0A0Q3WVC2"/>
<dbReference type="EMBL" id="LJJC01000004">
    <property type="protein sequence ID" value="KQL52669.1"/>
    <property type="molecule type" value="Genomic_DNA"/>
</dbReference>
<keyword evidence="1" id="KW-0812">Transmembrane</keyword>
<gene>
    <name evidence="2" type="ORF">AN964_03430</name>
</gene>
<keyword evidence="1" id="KW-0472">Membrane</keyword>
<dbReference type="Proteomes" id="UP000051888">
    <property type="component" value="Unassembled WGS sequence"/>
</dbReference>
<sequence>MIKRTTKLKMKHNIIILSILVVLGCILFDKKSQIDILNEIINDLGFIIVYIYIPILLLLLWLVMKIKAKKQT</sequence>
<protein>
    <submittedName>
        <fullName evidence="2">Uncharacterized protein</fullName>
    </submittedName>
</protein>
<name>A0A0Q3WVC2_9BACI</name>
<evidence type="ECO:0000256" key="1">
    <source>
        <dbReference type="SAM" id="Phobius"/>
    </source>
</evidence>
<accession>A0A0Q3WVC2</accession>
<organism evidence="2 3">
    <name type="scientific">Heyndrickxia shackletonii</name>
    <dbReference type="NCBI Taxonomy" id="157838"/>
    <lineage>
        <taxon>Bacteria</taxon>
        <taxon>Bacillati</taxon>
        <taxon>Bacillota</taxon>
        <taxon>Bacilli</taxon>
        <taxon>Bacillales</taxon>
        <taxon>Bacillaceae</taxon>
        <taxon>Heyndrickxia</taxon>
    </lineage>
</organism>
<dbReference type="PROSITE" id="PS51257">
    <property type="entry name" value="PROKAR_LIPOPROTEIN"/>
    <property type="match status" value="1"/>
</dbReference>
<keyword evidence="1" id="KW-1133">Transmembrane helix</keyword>
<evidence type="ECO:0000313" key="3">
    <source>
        <dbReference type="Proteomes" id="UP000051888"/>
    </source>
</evidence>
<evidence type="ECO:0000313" key="2">
    <source>
        <dbReference type="EMBL" id="KQL52669.1"/>
    </source>
</evidence>
<feature type="transmembrane region" description="Helical" evidence="1">
    <location>
        <begin position="44"/>
        <end position="64"/>
    </location>
</feature>